<dbReference type="GO" id="GO:0030991">
    <property type="term" value="C:intraciliary transport particle A"/>
    <property type="evidence" value="ECO:0007669"/>
    <property type="project" value="InterPro"/>
</dbReference>
<sequence length="308" mass="34818">MFVMEVINGTDSKPRVRGRGRRRLADRNSSLFSEHPDEAFEDAGMLLLNLQHPLRGNECDMFVMEVINGTDSKPRVRGRGRRRLADRNSSLFSEHPDEAFEDADVEQVLNVRVKERESDAGRKSRLGSLFKEPPSTAIKGLFNKEPAHELKESIKRPLTGLFRRPGSRSGTMSVPQKDAKTEIGNARVEEVTSNYAQGERSVPLDIPQIDRQLIHESVARAPNVSVNRVAAMYQLDALNAKNAFLAKLDEIDLSLLSRYLCSEDEVKDEGVAWTWDYVFASISTEMREEWALDDGQDEDSGDERNRIN</sequence>
<comment type="similarity">
    <text evidence="1">Belongs to the IFT43 family.</text>
</comment>
<keyword evidence="2" id="KW-0970">Cilium biogenesis/degradation</keyword>
<accession>A0A0M3I9E1</accession>
<feature type="region of interest" description="Disordered" evidence="3">
    <location>
        <begin position="160"/>
        <end position="180"/>
    </location>
</feature>
<evidence type="ECO:0000256" key="1">
    <source>
        <dbReference type="ARBA" id="ARBA00007563"/>
    </source>
</evidence>
<dbReference type="InterPro" id="IPR029302">
    <property type="entry name" value="IFT43"/>
</dbReference>
<evidence type="ECO:0000313" key="4">
    <source>
        <dbReference type="Proteomes" id="UP000036681"/>
    </source>
</evidence>
<dbReference type="GO" id="GO:0035721">
    <property type="term" value="P:intraciliary retrograde transport"/>
    <property type="evidence" value="ECO:0007669"/>
    <property type="project" value="TreeGrafter"/>
</dbReference>
<evidence type="ECO:0000313" key="5">
    <source>
        <dbReference type="WBParaSite" id="ALUE_0001406701-mRNA-1"/>
    </source>
</evidence>
<evidence type="ECO:0000256" key="3">
    <source>
        <dbReference type="SAM" id="MobiDB-lite"/>
    </source>
</evidence>
<proteinExistence type="inferred from homology"/>
<protein>
    <submittedName>
        <fullName evidence="5">Intraflagellar transport protein 43 homolog</fullName>
    </submittedName>
</protein>
<name>A0A0M3I9E1_ASCLU</name>
<dbReference type="PANTHER" id="PTHR33724">
    <property type="entry name" value="INTRAFLAGELLAR TRANSPORT PROTEIN 43 HOMOLOG"/>
    <property type="match status" value="1"/>
</dbReference>
<dbReference type="PANTHER" id="PTHR33724:SF1">
    <property type="entry name" value="INTRAFLAGELLAR TRANSPORT PROTEIN 43 HOMOLOG"/>
    <property type="match status" value="1"/>
</dbReference>
<dbReference type="WBParaSite" id="ALUE_0001406701-mRNA-1">
    <property type="protein sequence ID" value="ALUE_0001406701-mRNA-1"/>
    <property type="gene ID" value="ALUE_0001406701"/>
</dbReference>
<evidence type="ECO:0000256" key="2">
    <source>
        <dbReference type="ARBA" id="ARBA00022794"/>
    </source>
</evidence>
<dbReference type="GO" id="GO:0005929">
    <property type="term" value="C:cilium"/>
    <property type="evidence" value="ECO:0007669"/>
    <property type="project" value="TreeGrafter"/>
</dbReference>
<organism evidence="4 5">
    <name type="scientific">Ascaris lumbricoides</name>
    <name type="common">Giant roundworm</name>
    <dbReference type="NCBI Taxonomy" id="6252"/>
    <lineage>
        <taxon>Eukaryota</taxon>
        <taxon>Metazoa</taxon>
        <taxon>Ecdysozoa</taxon>
        <taxon>Nematoda</taxon>
        <taxon>Chromadorea</taxon>
        <taxon>Rhabditida</taxon>
        <taxon>Spirurina</taxon>
        <taxon>Ascaridomorpha</taxon>
        <taxon>Ascaridoidea</taxon>
        <taxon>Ascarididae</taxon>
        <taxon>Ascaris</taxon>
    </lineage>
</organism>
<dbReference type="Proteomes" id="UP000036681">
    <property type="component" value="Unplaced"/>
</dbReference>
<dbReference type="AlphaFoldDB" id="A0A0M3I9E1"/>
<keyword evidence="4" id="KW-1185">Reference proteome</keyword>
<dbReference type="Pfam" id="PF15305">
    <property type="entry name" value="IFT43"/>
    <property type="match status" value="1"/>
</dbReference>
<reference evidence="5" key="1">
    <citation type="submission" date="2017-02" db="UniProtKB">
        <authorList>
            <consortium name="WormBaseParasite"/>
        </authorList>
    </citation>
    <scope>IDENTIFICATION</scope>
</reference>